<dbReference type="AlphaFoldDB" id="B7FH77"/>
<reference evidence="2" key="1">
    <citation type="submission" date="2008-12" db="EMBL/GenBank/DDBJ databases">
        <title>Medicago truncatula full length cdna cloning project.</title>
        <authorList>
            <person name="Moskal W."/>
            <person name="Chan A."/>
            <person name="Cheung F."/>
            <person name="Xiao Y."/>
            <person name="Town C.D."/>
        </authorList>
    </citation>
    <scope>NUCLEOTIDE SEQUENCE</scope>
</reference>
<organism evidence="2">
    <name type="scientific">Medicago truncatula</name>
    <name type="common">Barrel medic</name>
    <name type="synonym">Medicago tribuloides</name>
    <dbReference type="NCBI Taxonomy" id="3880"/>
    <lineage>
        <taxon>Eukaryota</taxon>
        <taxon>Viridiplantae</taxon>
        <taxon>Streptophyta</taxon>
        <taxon>Embryophyta</taxon>
        <taxon>Tracheophyta</taxon>
        <taxon>Spermatophyta</taxon>
        <taxon>Magnoliopsida</taxon>
        <taxon>eudicotyledons</taxon>
        <taxon>Gunneridae</taxon>
        <taxon>Pentapetalae</taxon>
        <taxon>rosids</taxon>
        <taxon>fabids</taxon>
        <taxon>Fabales</taxon>
        <taxon>Fabaceae</taxon>
        <taxon>Papilionoideae</taxon>
        <taxon>50 kb inversion clade</taxon>
        <taxon>NPAAA clade</taxon>
        <taxon>Hologalegina</taxon>
        <taxon>IRL clade</taxon>
        <taxon>Trifolieae</taxon>
        <taxon>Medicago</taxon>
    </lineage>
</organism>
<dbReference type="PANTHER" id="PTHR48462">
    <property type="entry name" value="PROTEIN, PUTATIVE-RELATED"/>
    <property type="match status" value="1"/>
</dbReference>
<dbReference type="EMBL" id="BT051442">
    <property type="protein sequence ID" value="ACJ84106.1"/>
    <property type="molecule type" value="mRNA"/>
</dbReference>
<keyword evidence="1" id="KW-0732">Signal</keyword>
<evidence type="ECO:0000313" key="2">
    <source>
        <dbReference type="EMBL" id="ACJ84106.1"/>
    </source>
</evidence>
<dbReference type="PANTHER" id="PTHR48462:SF1">
    <property type="entry name" value="PROTEIN, PUTATIVE-RELATED"/>
    <property type="match status" value="1"/>
</dbReference>
<protein>
    <submittedName>
        <fullName evidence="2">Uncharacterized protein</fullName>
    </submittedName>
</protein>
<evidence type="ECO:0000256" key="1">
    <source>
        <dbReference type="SAM" id="SignalP"/>
    </source>
</evidence>
<accession>B7FH77</accession>
<feature type="chain" id="PRO_5002855060" evidence="1">
    <location>
        <begin position="22"/>
        <end position="150"/>
    </location>
</feature>
<proteinExistence type="evidence at transcript level"/>
<sequence>MRKRVLTINMLLIQFAFDTFGFLASEAVDLLHIVQRVMHSNVMSPRSINVVFTKIDFAIQKDLAAQLVARLPPSLKLTCSMLPAPPSPSIILTSLTNCGKSFGIKFLESMIKAVNMRDGATVEEYSCVKVVTPIVNFFRLKIYKDQSCES</sequence>
<feature type="non-terminal residue" evidence="2">
    <location>
        <position position="150"/>
    </location>
</feature>
<name>B7FH77_MEDTR</name>
<feature type="signal peptide" evidence="1">
    <location>
        <begin position="1"/>
        <end position="21"/>
    </location>
</feature>